<gene>
    <name evidence="5" type="ORF">GRI75_10125</name>
</gene>
<comment type="similarity">
    <text evidence="3">Belongs to the Nudix hydrolase family.</text>
</comment>
<dbReference type="PANTHER" id="PTHR43046:SF16">
    <property type="entry name" value="ADP-RIBOSE PYROPHOSPHATASE YJHB-RELATED"/>
    <property type="match status" value="1"/>
</dbReference>
<dbReference type="OrthoDB" id="8480561at2"/>
<keyword evidence="2 3" id="KW-0378">Hydrolase</keyword>
<evidence type="ECO:0000313" key="5">
    <source>
        <dbReference type="EMBL" id="MXP41996.1"/>
    </source>
</evidence>
<sequence length="162" mass="17818">MLHLIPAPLHRLALRLAHRLRKRWPWLTGYSGAGVSVIGLDEAGRVLLVRHGYGSGKWSLPGGGVGKGEDPEACARREMREELGCELEDLALAASFEHPLHGAAHRAYVFTARFRGDPRPDGREVIEARWFARDALPEGLAAPARRRLLLAFPEISASSRSS</sequence>
<dbReference type="PRINTS" id="PR00502">
    <property type="entry name" value="NUDIXFAMILY"/>
</dbReference>
<dbReference type="Proteomes" id="UP000469159">
    <property type="component" value="Unassembled WGS sequence"/>
</dbReference>
<dbReference type="InterPro" id="IPR015797">
    <property type="entry name" value="NUDIX_hydrolase-like_dom_sf"/>
</dbReference>
<dbReference type="Gene3D" id="3.90.79.10">
    <property type="entry name" value="Nucleoside Triphosphate Pyrophosphohydrolase"/>
    <property type="match status" value="1"/>
</dbReference>
<comment type="cofactor">
    <cofactor evidence="1">
        <name>Mg(2+)</name>
        <dbReference type="ChEBI" id="CHEBI:18420"/>
    </cofactor>
</comment>
<reference evidence="5 6" key="1">
    <citation type="submission" date="2019-12" db="EMBL/GenBank/DDBJ databases">
        <title>Genomic-based taxomic classification of the family Erythrobacteraceae.</title>
        <authorList>
            <person name="Xu L."/>
        </authorList>
    </citation>
    <scope>NUCLEOTIDE SEQUENCE [LARGE SCALE GENOMIC DNA]</scope>
    <source>
        <strain evidence="5 6">MCCC 1K02066</strain>
    </source>
</reference>
<dbReference type="SUPFAM" id="SSF55811">
    <property type="entry name" value="Nudix"/>
    <property type="match status" value="1"/>
</dbReference>
<dbReference type="PANTHER" id="PTHR43046">
    <property type="entry name" value="GDP-MANNOSE MANNOSYL HYDROLASE"/>
    <property type="match status" value="1"/>
</dbReference>
<keyword evidence="6" id="KW-1185">Reference proteome</keyword>
<protein>
    <submittedName>
        <fullName evidence="5">NUDIX domain-containing protein</fullName>
    </submittedName>
</protein>
<dbReference type="EMBL" id="WTYK01000005">
    <property type="protein sequence ID" value="MXP41996.1"/>
    <property type="molecule type" value="Genomic_DNA"/>
</dbReference>
<name>A0A6I4UU19_9SPHN</name>
<dbReference type="InterPro" id="IPR000086">
    <property type="entry name" value="NUDIX_hydrolase_dom"/>
</dbReference>
<dbReference type="InterPro" id="IPR020476">
    <property type="entry name" value="Nudix_hydrolase"/>
</dbReference>
<dbReference type="PROSITE" id="PS00893">
    <property type="entry name" value="NUDIX_BOX"/>
    <property type="match status" value="1"/>
</dbReference>
<dbReference type="Pfam" id="PF00293">
    <property type="entry name" value="NUDIX"/>
    <property type="match status" value="1"/>
</dbReference>
<accession>A0A6I4UU19</accession>
<comment type="caution">
    <text evidence="5">The sequence shown here is derived from an EMBL/GenBank/DDBJ whole genome shotgun (WGS) entry which is preliminary data.</text>
</comment>
<dbReference type="PROSITE" id="PS51462">
    <property type="entry name" value="NUDIX"/>
    <property type="match status" value="1"/>
</dbReference>
<evidence type="ECO:0000256" key="2">
    <source>
        <dbReference type="ARBA" id="ARBA00022801"/>
    </source>
</evidence>
<evidence type="ECO:0000259" key="4">
    <source>
        <dbReference type="PROSITE" id="PS51462"/>
    </source>
</evidence>
<evidence type="ECO:0000313" key="6">
    <source>
        <dbReference type="Proteomes" id="UP000469159"/>
    </source>
</evidence>
<feature type="domain" description="Nudix hydrolase" evidence="4">
    <location>
        <begin position="30"/>
        <end position="154"/>
    </location>
</feature>
<proteinExistence type="inferred from homology"/>
<organism evidence="5 6">
    <name type="scientific">Croceibacterium soli</name>
    <dbReference type="NCBI Taxonomy" id="1739690"/>
    <lineage>
        <taxon>Bacteria</taxon>
        <taxon>Pseudomonadati</taxon>
        <taxon>Pseudomonadota</taxon>
        <taxon>Alphaproteobacteria</taxon>
        <taxon>Sphingomonadales</taxon>
        <taxon>Erythrobacteraceae</taxon>
        <taxon>Croceibacterium</taxon>
    </lineage>
</organism>
<dbReference type="GO" id="GO:0016787">
    <property type="term" value="F:hydrolase activity"/>
    <property type="evidence" value="ECO:0007669"/>
    <property type="project" value="UniProtKB-KW"/>
</dbReference>
<dbReference type="RefSeq" id="WP_160746854.1">
    <property type="nucleotide sequence ID" value="NZ_WTYK01000005.1"/>
</dbReference>
<dbReference type="AlphaFoldDB" id="A0A6I4UU19"/>
<evidence type="ECO:0000256" key="3">
    <source>
        <dbReference type="RuleBase" id="RU003476"/>
    </source>
</evidence>
<evidence type="ECO:0000256" key="1">
    <source>
        <dbReference type="ARBA" id="ARBA00001946"/>
    </source>
</evidence>
<dbReference type="InterPro" id="IPR020084">
    <property type="entry name" value="NUDIX_hydrolase_CS"/>
</dbReference>